<dbReference type="EMBL" id="CAAHFG010000001">
    <property type="protein sequence ID" value="VGO12699.1"/>
    <property type="molecule type" value="Genomic_DNA"/>
</dbReference>
<dbReference type="GO" id="GO:0003723">
    <property type="term" value="F:RNA binding"/>
    <property type="evidence" value="ECO:0007669"/>
    <property type="project" value="TreeGrafter"/>
</dbReference>
<dbReference type="Pfam" id="PF07717">
    <property type="entry name" value="OB_NTP_bind"/>
    <property type="match status" value="1"/>
</dbReference>
<keyword evidence="4" id="KW-0067">ATP-binding</keyword>
<reference evidence="8 9" key="1">
    <citation type="submission" date="2019-04" db="EMBL/GenBank/DDBJ databases">
        <authorList>
            <person name="Van Vliet M D."/>
        </authorList>
    </citation>
    <scope>NUCLEOTIDE SEQUENCE [LARGE SCALE GENOMIC DNA]</scope>
    <source>
        <strain evidence="8 9">F1</strain>
    </source>
</reference>
<dbReference type="SMART" id="SM00847">
    <property type="entry name" value="HA2"/>
    <property type="match status" value="1"/>
</dbReference>
<dbReference type="InterPro" id="IPR010222">
    <property type="entry name" value="RNA_helicase_HrpA"/>
</dbReference>
<evidence type="ECO:0000256" key="5">
    <source>
        <dbReference type="SAM" id="MobiDB-lite"/>
    </source>
</evidence>
<dbReference type="InterPro" id="IPR001650">
    <property type="entry name" value="Helicase_C-like"/>
</dbReference>
<evidence type="ECO:0000256" key="2">
    <source>
        <dbReference type="ARBA" id="ARBA00022801"/>
    </source>
</evidence>
<evidence type="ECO:0000256" key="3">
    <source>
        <dbReference type="ARBA" id="ARBA00022806"/>
    </source>
</evidence>
<dbReference type="PANTHER" id="PTHR18934">
    <property type="entry name" value="ATP-DEPENDENT RNA HELICASE"/>
    <property type="match status" value="1"/>
</dbReference>
<accession>A0A6C2TYN2</accession>
<dbReference type="InterPro" id="IPR011709">
    <property type="entry name" value="DEAD-box_helicase_OB_fold"/>
</dbReference>
<keyword evidence="9" id="KW-1185">Reference proteome</keyword>
<dbReference type="GO" id="GO:0003724">
    <property type="term" value="F:RNA helicase activity"/>
    <property type="evidence" value="ECO:0007669"/>
    <property type="project" value="InterPro"/>
</dbReference>
<dbReference type="InterPro" id="IPR003593">
    <property type="entry name" value="AAA+_ATPase"/>
</dbReference>
<dbReference type="Pfam" id="PF21010">
    <property type="entry name" value="HA2_C"/>
    <property type="match status" value="1"/>
</dbReference>
<dbReference type="InterPro" id="IPR014001">
    <property type="entry name" value="Helicase_ATP-bd"/>
</dbReference>
<dbReference type="SMART" id="SM00490">
    <property type="entry name" value="HELICc"/>
    <property type="match status" value="1"/>
</dbReference>
<dbReference type="NCBIfam" id="TIGR01967">
    <property type="entry name" value="DEAH_box_HrpA"/>
    <property type="match status" value="1"/>
</dbReference>
<evidence type="ECO:0000313" key="8">
    <source>
        <dbReference type="EMBL" id="VGO12699.1"/>
    </source>
</evidence>
<dbReference type="Gene3D" id="3.40.50.300">
    <property type="entry name" value="P-loop containing nucleotide triphosphate hydrolases"/>
    <property type="match status" value="2"/>
</dbReference>
<dbReference type="InterPro" id="IPR007502">
    <property type="entry name" value="Helicase-assoc_dom"/>
</dbReference>
<gene>
    <name evidence="8" type="ORF">PDESU_01253</name>
</gene>
<dbReference type="CDD" id="cd18791">
    <property type="entry name" value="SF2_C_RHA"/>
    <property type="match status" value="1"/>
</dbReference>
<dbReference type="PROSITE" id="PS51194">
    <property type="entry name" value="HELICASE_CTER"/>
    <property type="match status" value="1"/>
</dbReference>
<dbReference type="Pfam" id="PF00270">
    <property type="entry name" value="DEAD"/>
    <property type="match status" value="1"/>
</dbReference>
<dbReference type="InterPro" id="IPR024590">
    <property type="entry name" value="HrpA_C"/>
</dbReference>
<dbReference type="InterPro" id="IPR027417">
    <property type="entry name" value="P-loop_NTPase"/>
</dbReference>
<protein>
    <recommendedName>
        <fullName evidence="10">ATP-dependent RNA helicase HrpA</fullName>
    </recommendedName>
</protein>
<dbReference type="FunFam" id="1.20.120.1080:FF:000005">
    <property type="entry name" value="ATP-dependent helicase HrpA"/>
    <property type="match status" value="1"/>
</dbReference>
<dbReference type="GO" id="GO:0005524">
    <property type="term" value="F:ATP binding"/>
    <property type="evidence" value="ECO:0007669"/>
    <property type="project" value="UniProtKB-KW"/>
</dbReference>
<feature type="compositionally biased region" description="Polar residues" evidence="5">
    <location>
        <begin position="610"/>
        <end position="631"/>
    </location>
</feature>
<name>A0A6C2TYN2_PONDE</name>
<evidence type="ECO:0000256" key="1">
    <source>
        <dbReference type="ARBA" id="ARBA00022741"/>
    </source>
</evidence>
<organism evidence="8 9">
    <name type="scientific">Pontiella desulfatans</name>
    <dbReference type="NCBI Taxonomy" id="2750659"/>
    <lineage>
        <taxon>Bacteria</taxon>
        <taxon>Pseudomonadati</taxon>
        <taxon>Kiritimatiellota</taxon>
        <taxon>Kiritimatiellia</taxon>
        <taxon>Kiritimatiellales</taxon>
        <taxon>Pontiellaceae</taxon>
        <taxon>Pontiella</taxon>
    </lineage>
</organism>
<dbReference type="Gene3D" id="1.20.120.1080">
    <property type="match status" value="1"/>
</dbReference>
<feature type="region of interest" description="Disordered" evidence="5">
    <location>
        <begin position="610"/>
        <end position="633"/>
    </location>
</feature>
<dbReference type="SMART" id="SM00382">
    <property type="entry name" value="AAA"/>
    <property type="match status" value="1"/>
</dbReference>
<feature type="domain" description="Helicase ATP-binding" evidence="6">
    <location>
        <begin position="96"/>
        <end position="259"/>
    </location>
</feature>
<dbReference type="SMART" id="SM00487">
    <property type="entry name" value="DEXDc"/>
    <property type="match status" value="1"/>
</dbReference>
<dbReference type="PANTHER" id="PTHR18934:SF99">
    <property type="entry name" value="ATP-DEPENDENT RNA HELICASE DHX37-RELATED"/>
    <property type="match status" value="1"/>
</dbReference>
<dbReference type="SUPFAM" id="SSF52540">
    <property type="entry name" value="P-loop containing nucleoside triphosphate hydrolases"/>
    <property type="match status" value="1"/>
</dbReference>
<sequence length="1317" mass="149043">MPLFPAPMNQPETKELLQKVKRSLDGVLLRDRAYLNSLMRRVRQCIHDGKPADKLVAKLRDAHAQALERAQKRAAVQLKCDYPDILPVSGKKNEILTLIKENQVVIVCGTTGSGKTTQLPKIVLEAGSGKTGRIGVTQPRRLAATGMARRVAEEMDSDYGKGVGCQVRFDDSTCDETVIKFMTDGILLAETQRDRHLQQYDCLIIDEAHERSLNIDFLLGYLKNLLDVRPDLKVVISSATLDAESFSGFFNDAPVIEVEGRTYPVEDFFLPGGKDEELSNHILRAMRWISDVDDQGDVLIFLPGEREIRDATKKLEGQHWKNTEVLPLFGRLSMGEQQRVFKVGGRRRIILATNVAETSITIPGIHYVIDSGLVRLSRYNPRTQVQGLQIEQVSQASARQRRGRCGRVTDGICIYLYDKDTLENSAQYTDPEIRRSSLAGVILQMDMLGLPPIDRFPLIDPPSSTLVNEGYKTLRDIGAIDDGRKLTQLGRDIAKFPTDPHLARMLVQAIDEGALTEILILVAFLSIQDVRERPTEKADAADLAHAQWKDPKSDFITILNLWNAIEDERGGGGSHGRLRRFCKKNFVNYRRVMEWRNLWQDLREQARETLNSKSEARNKAQNSKSKSLQHSNSEHSKIVSAFDMSPSNLEQYASIHRSLLAGLPANIGLKGEEREFCAARNRKFFIFPGSGLFKKPPDWVMTFSLVETTKLYARTVAEIQPEWVEAVAPHLCKAVYGNPAWDPDKGFVYAKESVISGGLTLRSGKNVHFGTVNPEEARKIFIREGMVPANLNTRGGWFKLHRQMLDDIQALEERIRRPGALLDHDAIYDHFDRVLPNDVHSVKTLEQWIRKSKARIAMRLKDATYPQSEPIHPEDYPDHLTFHGEDFHLIYTFDPGEELDGIALVCPTDKLAFLPDWAPDWLVPGWLEEKTNRLLRTLPKNLRTSIAPIDQTAKRFKHTCASVLERPLLDAISAWLQQEFKLPVDASDFDESVLPECLRMKVIETRNDEIVRVHTSISEEHRLHVHRSGAESAFAKWTLPLGRVWPGGELPEFITSDDSQKTRGHPALTAEAGGVGRSVFLSQTDAEYSHRAGLAALFRLQQKDQVRYVEKRPPLTPMLQLTLSSIDSDFLGDLMDASIVEALTNDSRLGIRNGESFNERAAHARTILYETVDENAGLLTQMAEQREEIVAATSNLSADFDTLHDLEMQLAFLFRPGFLRTLDVFGRYPRYLKAMQVRIQRIRNNPQADARKLLEIAPFQNRLNERLLESDDIAGAHGLLEFAMMLEEFRVNRFAPEIKTPLKVSTQRLEEAWQNIQ</sequence>
<evidence type="ECO:0000259" key="7">
    <source>
        <dbReference type="PROSITE" id="PS51194"/>
    </source>
</evidence>
<dbReference type="Pfam" id="PF11898">
    <property type="entry name" value="DUF3418"/>
    <property type="match status" value="1"/>
</dbReference>
<feature type="domain" description="Helicase C-terminal" evidence="7">
    <location>
        <begin position="284"/>
        <end position="449"/>
    </location>
</feature>
<evidence type="ECO:0000259" key="6">
    <source>
        <dbReference type="PROSITE" id="PS51192"/>
    </source>
</evidence>
<dbReference type="FunFam" id="3.40.50.300:FF:001922">
    <property type="entry name" value="DEAH (Asp-Glu-Ala-His) box polypeptide 29"/>
    <property type="match status" value="1"/>
</dbReference>
<keyword evidence="3" id="KW-0347">Helicase</keyword>
<dbReference type="InterPro" id="IPR011545">
    <property type="entry name" value="DEAD/DEAH_box_helicase_dom"/>
</dbReference>
<evidence type="ECO:0000313" key="9">
    <source>
        <dbReference type="Proteomes" id="UP000366872"/>
    </source>
</evidence>
<dbReference type="Pfam" id="PF00271">
    <property type="entry name" value="Helicase_C"/>
    <property type="match status" value="1"/>
</dbReference>
<keyword evidence="2" id="KW-0378">Hydrolase</keyword>
<dbReference type="InterPro" id="IPR048333">
    <property type="entry name" value="HA2_WH"/>
</dbReference>
<dbReference type="PROSITE" id="PS51192">
    <property type="entry name" value="HELICASE_ATP_BIND_1"/>
    <property type="match status" value="1"/>
</dbReference>
<keyword evidence="1" id="KW-0547">Nucleotide-binding</keyword>
<dbReference type="Proteomes" id="UP000366872">
    <property type="component" value="Unassembled WGS sequence"/>
</dbReference>
<dbReference type="GO" id="GO:0016787">
    <property type="term" value="F:hydrolase activity"/>
    <property type="evidence" value="ECO:0007669"/>
    <property type="project" value="UniProtKB-KW"/>
</dbReference>
<dbReference type="Pfam" id="PF04408">
    <property type="entry name" value="WHD_HA2"/>
    <property type="match status" value="1"/>
</dbReference>
<evidence type="ECO:0000256" key="4">
    <source>
        <dbReference type="ARBA" id="ARBA00022840"/>
    </source>
</evidence>
<proteinExistence type="predicted"/>
<evidence type="ECO:0008006" key="10">
    <source>
        <dbReference type="Google" id="ProtNLM"/>
    </source>
</evidence>